<evidence type="ECO:0000256" key="1">
    <source>
        <dbReference type="ARBA" id="ARBA00010136"/>
    </source>
</evidence>
<keyword evidence="15" id="KW-1185">Reference proteome</keyword>
<keyword evidence="2 10" id="KW-0645">Protease</keyword>
<dbReference type="GO" id="GO:0006508">
    <property type="term" value="P:proteolysis"/>
    <property type="evidence" value="ECO:0007669"/>
    <property type="project" value="UniProtKB-KW"/>
</dbReference>
<dbReference type="GO" id="GO:0005854">
    <property type="term" value="C:nascent polypeptide-associated complex"/>
    <property type="evidence" value="ECO:0007669"/>
    <property type="project" value="EnsemblFungi"/>
</dbReference>
<dbReference type="PRINTS" id="PR00756">
    <property type="entry name" value="ALADIPTASE"/>
</dbReference>
<evidence type="ECO:0000256" key="2">
    <source>
        <dbReference type="ARBA" id="ARBA00022670"/>
    </source>
</evidence>
<dbReference type="SUPFAM" id="SSF55486">
    <property type="entry name" value="Metalloproteases ('zincins'), catalytic domain"/>
    <property type="match status" value="1"/>
</dbReference>
<keyword evidence="10" id="KW-0031">Aminopeptidase</keyword>
<dbReference type="STRING" id="1071382.H2B0U0"/>
<proteinExistence type="inferred from homology"/>
<feature type="binding site" evidence="8">
    <location>
        <position position="345"/>
    </location>
    <ligand>
        <name>Zn(2+)</name>
        <dbReference type="ChEBI" id="CHEBI:29105"/>
        <note>catalytic</note>
    </ligand>
</feature>
<dbReference type="SUPFAM" id="SSF63737">
    <property type="entry name" value="Leukotriene A4 hydrolase N-terminal domain"/>
    <property type="match status" value="1"/>
</dbReference>
<reference evidence="14 15" key="1">
    <citation type="journal article" date="2011" name="Proc. Natl. Acad. Sci. U.S.A.">
        <title>Evolutionary erosion of yeast sex chromosomes by mating-type switching accidents.</title>
        <authorList>
            <person name="Gordon J.L."/>
            <person name="Armisen D."/>
            <person name="Proux-Wera E."/>
            <person name="Oheigeartaigh S.S."/>
            <person name="Byrne K.P."/>
            <person name="Wolfe K.H."/>
        </authorList>
    </citation>
    <scope>NUCLEOTIDE SEQUENCE [LARGE SCALE GENOMIC DNA]</scope>
    <source>
        <strain evidence="15">ATCC 22294 / BCRC 22015 / CBS 2517 / CECT 1963 / NBRC 1671 / NRRL Y-8276</strain>
    </source>
</reference>
<feature type="domain" description="Peptidase M1 membrane alanine aminopeptidase" evidence="11">
    <location>
        <begin position="250"/>
        <end position="482"/>
    </location>
</feature>
<evidence type="ECO:0000259" key="11">
    <source>
        <dbReference type="Pfam" id="PF01433"/>
    </source>
</evidence>
<dbReference type="GeneID" id="13883890"/>
<dbReference type="KEGG" id="kaf:KAFR_0J01760"/>
<evidence type="ECO:0000259" key="12">
    <source>
        <dbReference type="Pfam" id="PF11838"/>
    </source>
</evidence>
<dbReference type="GO" id="GO:0016020">
    <property type="term" value="C:membrane"/>
    <property type="evidence" value="ECO:0007669"/>
    <property type="project" value="TreeGrafter"/>
</dbReference>
<dbReference type="GO" id="GO:0070006">
    <property type="term" value="F:metalloaminopeptidase activity"/>
    <property type="evidence" value="ECO:0007669"/>
    <property type="project" value="TreeGrafter"/>
</dbReference>
<evidence type="ECO:0000256" key="9">
    <source>
        <dbReference type="PIRSR" id="PIRSR634016-4"/>
    </source>
</evidence>
<evidence type="ECO:0000256" key="5">
    <source>
        <dbReference type="ARBA" id="ARBA00022833"/>
    </source>
</evidence>
<keyword evidence="5 8" id="KW-0862">Zinc</keyword>
<dbReference type="EC" id="3.4.11.-" evidence="10"/>
<dbReference type="RefSeq" id="XP_003959375.1">
    <property type="nucleotide sequence ID" value="XM_003959326.1"/>
</dbReference>
<dbReference type="PANTHER" id="PTHR11533">
    <property type="entry name" value="PROTEASE M1 ZINC METALLOPROTEASE"/>
    <property type="match status" value="1"/>
</dbReference>
<evidence type="ECO:0000256" key="10">
    <source>
        <dbReference type="RuleBase" id="RU364040"/>
    </source>
</evidence>
<evidence type="ECO:0000259" key="13">
    <source>
        <dbReference type="Pfam" id="PF17900"/>
    </source>
</evidence>
<evidence type="ECO:0000256" key="6">
    <source>
        <dbReference type="ARBA" id="ARBA00023049"/>
    </source>
</evidence>
<evidence type="ECO:0000256" key="8">
    <source>
        <dbReference type="PIRSR" id="PIRSR634016-3"/>
    </source>
</evidence>
<comment type="cofactor">
    <cofactor evidence="8 10">
        <name>Zn(2+)</name>
        <dbReference type="ChEBI" id="CHEBI:29105"/>
    </cofactor>
    <text evidence="8 10">Binds 1 zinc ion per subunit.</text>
</comment>
<dbReference type="InterPro" id="IPR050344">
    <property type="entry name" value="Peptidase_M1_aminopeptidases"/>
</dbReference>
<dbReference type="Pfam" id="PF11838">
    <property type="entry name" value="ERAP1_C"/>
    <property type="match status" value="1"/>
</dbReference>
<evidence type="ECO:0000256" key="4">
    <source>
        <dbReference type="ARBA" id="ARBA00022801"/>
    </source>
</evidence>
<dbReference type="Gene3D" id="2.60.40.1730">
    <property type="entry name" value="tricorn interacting facor f3 domain"/>
    <property type="match status" value="1"/>
</dbReference>
<keyword evidence="6 10" id="KW-0482">Metalloprotease</keyword>
<accession>H2B0U0</accession>
<keyword evidence="4 10" id="KW-0378">Hydrolase</keyword>
<dbReference type="GO" id="GO:2000765">
    <property type="term" value="P:regulation of cytoplasmic translation"/>
    <property type="evidence" value="ECO:0007669"/>
    <property type="project" value="EnsemblFungi"/>
</dbReference>
<evidence type="ECO:0000256" key="3">
    <source>
        <dbReference type="ARBA" id="ARBA00022723"/>
    </source>
</evidence>
<dbReference type="PANTHER" id="PTHR11533:SF299">
    <property type="entry name" value="AMINOPEPTIDASE"/>
    <property type="match status" value="1"/>
</dbReference>
<dbReference type="InterPro" id="IPR024571">
    <property type="entry name" value="ERAP1-like_C_dom"/>
</dbReference>
<feature type="domain" description="ERAP1-like C-terminal" evidence="12">
    <location>
        <begin position="558"/>
        <end position="871"/>
    </location>
</feature>
<keyword evidence="3 8" id="KW-0479">Metal-binding</keyword>
<dbReference type="GO" id="GO:0042254">
    <property type="term" value="P:ribosome biogenesis"/>
    <property type="evidence" value="ECO:0007669"/>
    <property type="project" value="EnsemblFungi"/>
</dbReference>
<feature type="site" description="Transition state stabilizer" evidence="9">
    <location>
        <position position="417"/>
    </location>
</feature>
<gene>
    <name evidence="14" type="primary">KAFR0J01760</name>
    <name evidence="14" type="ORF">KAFR_0J01760</name>
</gene>
<dbReference type="Gene3D" id="2.60.40.1910">
    <property type="match status" value="1"/>
</dbReference>
<feature type="domain" description="Aminopeptidase N-like N-terminal" evidence="13">
    <location>
        <begin position="11"/>
        <end position="205"/>
    </location>
</feature>
<evidence type="ECO:0000256" key="7">
    <source>
        <dbReference type="PIRSR" id="PIRSR634016-1"/>
    </source>
</evidence>
<feature type="binding site" evidence="8">
    <location>
        <position position="322"/>
    </location>
    <ligand>
        <name>Zn(2+)</name>
        <dbReference type="ChEBI" id="CHEBI:29105"/>
        <note>catalytic</note>
    </ligand>
</feature>
<feature type="binding site" evidence="8">
    <location>
        <position position="326"/>
    </location>
    <ligand>
        <name>Zn(2+)</name>
        <dbReference type="ChEBI" id="CHEBI:29105"/>
        <note>catalytic</note>
    </ligand>
</feature>
<evidence type="ECO:0000313" key="14">
    <source>
        <dbReference type="EMBL" id="CCF60240.1"/>
    </source>
</evidence>
<protein>
    <recommendedName>
        <fullName evidence="10">Aminopeptidase</fullName>
        <ecNumber evidence="10">3.4.11.-</ecNumber>
    </recommendedName>
</protein>
<name>H2B0U0_KAZAF</name>
<evidence type="ECO:0000313" key="15">
    <source>
        <dbReference type="Proteomes" id="UP000005220"/>
    </source>
</evidence>
<dbReference type="Gene3D" id="1.10.390.10">
    <property type="entry name" value="Neutral Protease Domain 2"/>
    <property type="match status" value="1"/>
</dbReference>
<dbReference type="InterPro" id="IPR034016">
    <property type="entry name" value="M1_APN-typ"/>
</dbReference>
<dbReference type="InterPro" id="IPR001930">
    <property type="entry name" value="Peptidase_M1"/>
</dbReference>
<dbReference type="OrthoDB" id="10031169at2759"/>
<dbReference type="GO" id="GO:0008270">
    <property type="term" value="F:zinc ion binding"/>
    <property type="evidence" value="ECO:0007669"/>
    <property type="project" value="UniProtKB-UniRule"/>
</dbReference>
<sequence>MLLLALDNPGKPVNYKLELDIDPESSDFSGSVDITFHIEKGTIFNEVKLHAGDLSIVSASITNENSTYEAKLDVSYDTTQQLAIFRNHGGNTLSLTECQIYRLKLGYTGKINDIASPGDKTVGVFKARHPDNKGYIIATHCQPSFARLIYPCVDEPSVKTTFELSIISSATMKAVSAASIDVIEDIGSGKVKTIFRKTPLLTTSLFGFTLGAFDTIKIEIPITQIVEGNEEQQFFPVIMNSPMNVSLTSFAIETVKTYLPILVKYFNNFIPYLEKLDFVLLPYLNDMVMENFGMITAHMNLLLLADDKNVALKKQMVQIIVHELVHQWVGNFISFDSWESLSFNESFATWLSYYLISENEEDYFTSNDYVYGEIQPAMVHDSGLNSQSIRDSYYSIMKQLDGKGSGTTRELFNPYSYFKGVSVLRSLQLTTGESLLQKALAHLFTTENIPRFHNMSIKPIDIFNEVGAMLKSENIANYFSSWNRLPGLPILSVTATEDEKTKLVQHRFFSKECGEVNETDFEDVPYHIPLFTLLPDGKNDTKHVLLTDRSLKLDYRILLCNNDAQGYYYVSYESDSLYAGICQGLQNKTISSFNLSKIVEDLSNFIGNLNHQLPIHFTGFFKILNSFISSFESIDEMVKSNYSIPFLKCLAVLETLEVAVYKSKRTELRDQIHKFGTKMFKSFIINKIDLREVPSDQTTIVSKIIRLTRKNQKTINICEPIYKSLLKNVSSTNKFPVDLLESVLIVMTTTQVKTVKQWKEHMRLLKDSHSMKAAFFSSLGYVSTEELVTKLLNFIDSDIKDVNDVTLSLISLCHYNETRNVNNLIWKWFTSSYKQWANKLHDAQSFSQIFTIVLSAFINDAKWSSEVAEQFKDITAVDITTLLDSWTLEQQAGATILNQIAF</sequence>
<dbReference type="Pfam" id="PF01433">
    <property type="entry name" value="Peptidase_M1"/>
    <property type="match status" value="1"/>
</dbReference>
<dbReference type="AlphaFoldDB" id="H2B0U0"/>
<dbReference type="InterPro" id="IPR042097">
    <property type="entry name" value="Aminopeptidase_N-like_N_sf"/>
</dbReference>
<dbReference type="GO" id="GO:0042277">
    <property type="term" value="F:peptide binding"/>
    <property type="evidence" value="ECO:0007669"/>
    <property type="project" value="TreeGrafter"/>
</dbReference>
<dbReference type="GO" id="GO:0043171">
    <property type="term" value="P:peptide catabolic process"/>
    <property type="evidence" value="ECO:0007669"/>
    <property type="project" value="TreeGrafter"/>
</dbReference>
<dbReference type="InterPro" id="IPR045357">
    <property type="entry name" value="Aminopeptidase_N-like_N"/>
</dbReference>
<dbReference type="Proteomes" id="UP000005220">
    <property type="component" value="Chromosome 10"/>
</dbReference>
<dbReference type="Pfam" id="PF17900">
    <property type="entry name" value="Peptidase_M1_N"/>
    <property type="match status" value="1"/>
</dbReference>
<dbReference type="EMBL" id="HE650830">
    <property type="protein sequence ID" value="CCF60240.1"/>
    <property type="molecule type" value="Genomic_DNA"/>
</dbReference>
<feature type="active site" description="Proton acceptor" evidence="7">
    <location>
        <position position="323"/>
    </location>
</feature>
<organism evidence="14 15">
    <name type="scientific">Kazachstania africana (strain ATCC 22294 / BCRC 22015 / CBS 2517 / CECT 1963 / NBRC 1671 / NRRL Y-8276)</name>
    <name type="common">Yeast</name>
    <name type="synonym">Kluyveromyces africanus</name>
    <dbReference type="NCBI Taxonomy" id="1071382"/>
    <lineage>
        <taxon>Eukaryota</taxon>
        <taxon>Fungi</taxon>
        <taxon>Dikarya</taxon>
        <taxon>Ascomycota</taxon>
        <taxon>Saccharomycotina</taxon>
        <taxon>Saccharomycetes</taxon>
        <taxon>Saccharomycetales</taxon>
        <taxon>Saccharomycetaceae</taxon>
        <taxon>Kazachstania</taxon>
    </lineage>
</organism>
<dbReference type="eggNOG" id="KOG1046">
    <property type="taxonomic scope" value="Eukaryota"/>
</dbReference>
<dbReference type="CDD" id="cd09601">
    <property type="entry name" value="M1_APN-Q_like"/>
    <property type="match status" value="1"/>
</dbReference>
<dbReference type="InterPro" id="IPR027268">
    <property type="entry name" value="Peptidase_M4/M1_CTD_sf"/>
</dbReference>
<dbReference type="InterPro" id="IPR014782">
    <property type="entry name" value="Peptidase_M1_dom"/>
</dbReference>
<dbReference type="InParanoid" id="H2B0U0"/>
<dbReference type="HOGENOM" id="CLU_003705_3_0_1"/>
<dbReference type="FunCoup" id="H2B0U0">
    <property type="interactions" value="123"/>
</dbReference>
<dbReference type="GO" id="GO:1990593">
    <property type="term" value="F:nascent polypeptide-associated complex binding"/>
    <property type="evidence" value="ECO:0007669"/>
    <property type="project" value="EnsemblFungi"/>
</dbReference>
<comment type="similarity">
    <text evidence="1 10">Belongs to the peptidase M1 family.</text>
</comment>